<feature type="compositionally biased region" description="Basic and acidic residues" evidence="1">
    <location>
        <begin position="129"/>
        <end position="139"/>
    </location>
</feature>
<feature type="region of interest" description="Disordered" evidence="1">
    <location>
        <begin position="271"/>
        <end position="297"/>
    </location>
</feature>
<reference evidence="2" key="1">
    <citation type="submission" date="2013-04" db="EMBL/GenBank/DDBJ databases">
        <title>The genome sequencing project of 58 acetic acid bacteria.</title>
        <authorList>
            <person name="Okamoto-Kainuma A."/>
            <person name="Ishikawa M."/>
            <person name="Umino S."/>
            <person name="Koizumi Y."/>
            <person name="Shiwa Y."/>
            <person name="Yoshikawa H."/>
            <person name="Matsutani M."/>
            <person name="Matsushita K."/>
        </authorList>
    </citation>
    <scope>NUCLEOTIDE SEQUENCE</scope>
    <source>
        <strain evidence="2">NRIC 0228</strain>
    </source>
</reference>
<sequence length="447" mass="47244">MSQILPSAYVGGDHSQSSVLMGAQLASTERFQDFLKSYVHTGEQPVAKAPAHRDVAQLGQKKDTDTSLKTRNPVEDNKAQKVSSPSAAEEQNALSQKSDQKIQKSPKLKADTQPVQLRSDRPLPPAKKNSSDFAEKDGQSKSSFETEETKSDASSIPVKAVQNTPAVPAGRGDSNQVLNLAIQISPESEQVLSSEPVSIQNTATGRVAPECDNAIQPVDDNLADSAVPSLVGDTSEGEGKSVGNGFSVLEQMPAQENIPSSETSASLLTSAPNVGAEASDGSKRQAPSVETVSVRSDVRSIPAPDIPVISHTSSDSHLNTEIEMSLGESGKVHVSIDEAEGGERHVHIRAENPDVLQSLTDDKSNLFSTLNQSVISVSSDQLIIPTDLTLSLMGNFSQSSRDGSGQGNRSTAEDAEHPGSSLMSRNKTQASVQSSRTMLRGVVDLTA</sequence>
<feature type="region of interest" description="Disordered" evidence="1">
    <location>
        <begin position="45"/>
        <end position="173"/>
    </location>
</feature>
<evidence type="ECO:0000313" key="2">
    <source>
        <dbReference type="EMBL" id="GBR13294.1"/>
    </source>
</evidence>
<dbReference type="EMBL" id="BAQW01000009">
    <property type="protein sequence ID" value="GBR13294.1"/>
    <property type="molecule type" value="Genomic_DNA"/>
</dbReference>
<feature type="compositionally biased region" description="Basic and acidic residues" evidence="1">
    <location>
        <begin position="51"/>
        <end position="79"/>
    </location>
</feature>
<comment type="caution">
    <text evidence="2">The sequence shown here is derived from an EMBL/GenBank/DDBJ whole genome shotgun (WGS) entry which is preliminary data.</text>
</comment>
<evidence type="ECO:0000313" key="3">
    <source>
        <dbReference type="Proteomes" id="UP001061070"/>
    </source>
</evidence>
<organism evidence="2 3">
    <name type="scientific">Gluconobacter frateurii NRIC 0228</name>
    <dbReference type="NCBI Taxonomy" id="1307946"/>
    <lineage>
        <taxon>Bacteria</taxon>
        <taxon>Pseudomonadati</taxon>
        <taxon>Pseudomonadota</taxon>
        <taxon>Alphaproteobacteria</taxon>
        <taxon>Acetobacterales</taxon>
        <taxon>Acetobacteraceae</taxon>
        <taxon>Gluconobacter</taxon>
    </lineage>
</organism>
<proteinExistence type="predicted"/>
<feature type="compositionally biased region" description="Polar residues" evidence="1">
    <location>
        <begin position="395"/>
        <end position="410"/>
    </location>
</feature>
<dbReference type="Proteomes" id="UP001061070">
    <property type="component" value="Unassembled WGS sequence"/>
</dbReference>
<feature type="compositionally biased region" description="Polar residues" evidence="1">
    <location>
        <begin position="421"/>
        <end position="435"/>
    </location>
</feature>
<keyword evidence="3" id="KW-1185">Reference proteome</keyword>
<gene>
    <name evidence="2" type="ORF">AA0228_1972</name>
</gene>
<name>A0ABQ0QCQ5_9PROT</name>
<evidence type="ECO:0008006" key="4">
    <source>
        <dbReference type="Google" id="ProtNLM"/>
    </source>
</evidence>
<feature type="region of interest" description="Disordered" evidence="1">
    <location>
        <begin position="395"/>
        <end position="435"/>
    </location>
</feature>
<evidence type="ECO:0000256" key="1">
    <source>
        <dbReference type="SAM" id="MobiDB-lite"/>
    </source>
</evidence>
<protein>
    <recommendedName>
        <fullName evidence="4">Flagellar hook-length control protein-like C-terminal domain-containing protein</fullName>
    </recommendedName>
</protein>
<dbReference type="RefSeq" id="WP_244902300.1">
    <property type="nucleotide sequence ID" value="NZ_BAQW01000009.1"/>
</dbReference>
<accession>A0ABQ0QCQ5</accession>